<evidence type="ECO:0000313" key="2">
    <source>
        <dbReference type="EMBL" id="TLS53739.1"/>
    </source>
</evidence>
<dbReference type="Proteomes" id="UP000309676">
    <property type="component" value="Unassembled WGS sequence"/>
</dbReference>
<sequence>MKKSRGAKVAGFLALIAISVFFGIDIASSGLERVQGPPPSARATEASEAAAPPSASTSAAEPKSATPAPSPEAEAPAGPASVAAAAPAFAEPGQHTGAINRVSLALGDGLRYLAQGAIRFLADLIGAVLH</sequence>
<feature type="compositionally biased region" description="Low complexity" evidence="1">
    <location>
        <begin position="41"/>
        <end position="87"/>
    </location>
</feature>
<dbReference type="RefSeq" id="WP_138193056.1">
    <property type="nucleotide sequence ID" value="NZ_VCIW01000002.1"/>
</dbReference>
<dbReference type="EMBL" id="VCIW01000002">
    <property type="protein sequence ID" value="TLS53739.1"/>
    <property type="molecule type" value="Genomic_DNA"/>
</dbReference>
<feature type="region of interest" description="Disordered" evidence="1">
    <location>
        <begin position="32"/>
        <end position="87"/>
    </location>
</feature>
<protein>
    <recommendedName>
        <fullName evidence="4">Translation initiation factor 2</fullName>
    </recommendedName>
</protein>
<comment type="caution">
    <text evidence="2">The sequence shown here is derived from an EMBL/GenBank/DDBJ whole genome shotgun (WGS) entry which is preliminary data.</text>
</comment>
<evidence type="ECO:0000256" key="1">
    <source>
        <dbReference type="SAM" id="MobiDB-lite"/>
    </source>
</evidence>
<gene>
    <name evidence="2" type="ORF">FE782_05585</name>
</gene>
<accession>A0A5R9GF04</accession>
<proteinExistence type="predicted"/>
<reference evidence="2 3" key="1">
    <citation type="submission" date="2019-05" db="EMBL/GenBank/DDBJ databases">
        <authorList>
            <person name="Narsing Rao M.P."/>
            <person name="Li W.J."/>
        </authorList>
    </citation>
    <scope>NUCLEOTIDE SEQUENCE [LARGE SCALE GENOMIC DNA]</scope>
    <source>
        <strain evidence="2 3">SYSU_K30003</strain>
    </source>
</reference>
<evidence type="ECO:0000313" key="3">
    <source>
        <dbReference type="Proteomes" id="UP000309676"/>
    </source>
</evidence>
<dbReference type="AlphaFoldDB" id="A0A5R9GF04"/>
<organism evidence="2 3">
    <name type="scientific">Paenibacillus antri</name>
    <dbReference type="NCBI Taxonomy" id="2582848"/>
    <lineage>
        <taxon>Bacteria</taxon>
        <taxon>Bacillati</taxon>
        <taxon>Bacillota</taxon>
        <taxon>Bacilli</taxon>
        <taxon>Bacillales</taxon>
        <taxon>Paenibacillaceae</taxon>
        <taxon>Paenibacillus</taxon>
    </lineage>
</organism>
<evidence type="ECO:0008006" key="4">
    <source>
        <dbReference type="Google" id="ProtNLM"/>
    </source>
</evidence>
<name>A0A5R9GF04_9BACL</name>
<keyword evidence="3" id="KW-1185">Reference proteome</keyword>